<name>A0A9L0IPY9_EQUAS</name>
<sequence length="241" mass="27565">MDLGCWGLAVSAVRRAAACRHHWVSVAASQRNGHCQFLSRPLSHRTTEGCVCGNWVDPACSTAMLLLTSREDNERWKIRFRNTLDRWLDDIEVQSQGEGQVDLRLEDLEDKFSENFLDAVEEHHRKNNSESAPLLPDMKSELRRRAQKSSVPNPEPEGPGILEVEAPEAPEPEESFWVRAWRSFMGMLQRLKQRLQAVLAWVREKVAAGWQALCSVAQFINSLLESFCSYMAGLFRYHIQV</sequence>
<dbReference type="Ensembl" id="ENSEAST00005052459.1">
    <property type="protein sequence ID" value="ENSEASP00005042193.1"/>
    <property type="gene ID" value="ENSEASG00005027648.1"/>
</dbReference>
<dbReference type="GeneTree" id="ENSGT00940000167188"/>
<dbReference type="AlphaFoldDB" id="A0A9L0IPY9"/>
<dbReference type="InterPro" id="IPR028067">
    <property type="entry name" value="IL-32"/>
</dbReference>
<reference evidence="2" key="3">
    <citation type="submission" date="2025-09" db="UniProtKB">
        <authorList>
            <consortium name="Ensembl"/>
        </authorList>
    </citation>
    <scope>IDENTIFICATION</scope>
</reference>
<reference evidence="2 3" key="1">
    <citation type="journal article" date="2020" name="Nat. Commun.">
        <title>Donkey genomes provide new insights into domestication and selection for coat color.</title>
        <authorList>
            <person name="Wang"/>
            <person name="C."/>
            <person name="Li"/>
            <person name="H."/>
            <person name="Guo"/>
            <person name="Y."/>
            <person name="Huang"/>
            <person name="J."/>
            <person name="Sun"/>
            <person name="Y."/>
            <person name="Min"/>
            <person name="J."/>
            <person name="Wang"/>
            <person name="J."/>
            <person name="Fang"/>
            <person name="X."/>
            <person name="Zhao"/>
            <person name="Z."/>
            <person name="Wang"/>
            <person name="S."/>
            <person name="Zhang"/>
            <person name="Y."/>
            <person name="Liu"/>
            <person name="Q."/>
            <person name="Jiang"/>
            <person name="Q."/>
            <person name="Wang"/>
            <person name="X."/>
            <person name="Guo"/>
            <person name="Y."/>
            <person name="Yang"/>
            <person name="C."/>
            <person name="Wang"/>
            <person name="Y."/>
            <person name="Tian"/>
            <person name="F."/>
            <person name="Zhuang"/>
            <person name="G."/>
            <person name="Fan"/>
            <person name="Y."/>
            <person name="Gao"/>
            <person name="Q."/>
            <person name="Li"/>
            <person name="Y."/>
            <person name="Ju"/>
            <person name="Z."/>
            <person name="Li"/>
            <person name="J."/>
            <person name="Li"/>
            <person name="R."/>
            <person name="Hou"/>
            <person name="M."/>
            <person name="Yang"/>
            <person name="G."/>
            <person name="Liu"/>
            <person name="G."/>
            <person name="Liu"/>
            <person name="W."/>
            <person name="Guo"/>
            <person name="J."/>
            <person name="Pan"/>
            <person name="S."/>
            <person name="Fan"/>
            <person name="G."/>
            <person name="Zhang"/>
            <person name="W."/>
            <person name="Zhang"/>
            <person name="R."/>
            <person name="Yu"/>
            <person name="J."/>
            <person name="Zhang"/>
            <person name="X."/>
            <person name="Yin"/>
            <person name="Q."/>
            <person name="Ji"/>
            <person name="C."/>
            <person name="Jin"/>
            <person name="Y."/>
            <person name="Yue"/>
            <person name="G."/>
            <person name="Liu"/>
            <person name="M."/>
            <person name="Xu"/>
            <person name="J."/>
            <person name="Liu"/>
            <person name="S."/>
            <person name="Jordana"/>
            <person name="J."/>
            <person name="Noce"/>
            <person name="A."/>
            <person name="Amills"/>
            <person name="M."/>
            <person name="Wu"/>
            <person name="D.D."/>
            <person name="Li"/>
            <person name="S."/>
            <person name="Zhou"/>
            <person name="X. and Zhong"/>
            <person name="J."/>
        </authorList>
    </citation>
    <scope>NUCLEOTIDE SEQUENCE [LARGE SCALE GENOMIC DNA]</scope>
</reference>
<reference evidence="2" key="2">
    <citation type="submission" date="2025-08" db="UniProtKB">
        <authorList>
            <consortium name="Ensembl"/>
        </authorList>
    </citation>
    <scope>IDENTIFICATION</scope>
</reference>
<dbReference type="PANTHER" id="PTHR48490">
    <property type="entry name" value="INTERLEUKIN-32"/>
    <property type="match status" value="1"/>
</dbReference>
<dbReference type="Pfam" id="PF15225">
    <property type="entry name" value="IL32"/>
    <property type="match status" value="1"/>
</dbReference>
<dbReference type="PANTHER" id="PTHR48490:SF1">
    <property type="entry name" value="INTERLEUKIN-32"/>
    <property type="match status" value="1"/>
</dbReference>
<keyword evidence="3" id="KW-1185">Reference proteome</keyword>
<proteinExistence type="predicted"/>
<dbReference type="Proteomes" id="UP000694387">
    <property type="component" value="Chromosome 14"/>
</dbReference>
<dbReference type="GO" id="GO:0006955">
    <property type="term" value="P:immune response"/>
    <property type="evidence" value="ECO:0007669"/>
    <property type="project" value="InterPro"/>
</dbReference>
<evidence type="ECO:0000313" key="3">
    <source>
        <dbReference type="Proteomes" id="UP000694387"/>
    </source>
</evidence>
<accession>A0A9L0IPY9</accession>
<feature type="region of interest" description="Disordered" evidence="1">
    <location>
        <begin position="143"/>
        <end position="166"/>
    </location>
</feature>
<evidence type="ECO:0000256" key="1">
    <source>
        <dbReference type="SAM" id="MobiDB-lite"/>
    </source>
</evidence>
<gene>
    <name evidence="2" type="primary">IL32</name>
</gene>
<organism evidence="2 3">
    <name type="scientific">Equus asinus</name>
    <name type="common">Donkey</name>
    <name type="synonym">Equus africanus asinus</name>
    <dbReference type="NCBI Taxonomy" id="9793"/>
    <lineage>
        <taxon>Eukaryota</taxon>
        <taxon>Metazoa</taxon>
        <taxon>Chordata</taxon>
        <taxon>Craniata</taxon>
        <taxon>Vertebrata</taxon>
        <taxon>Euteleostomi</taxon>
        <taxon>Mammalia</taxon>
        <taxon>Eutheria</taxon>
        <taxon>Laurasiatheria</taxon>
        <taxon>Perissodactyla</taxon>
        <taxon>Equidae</taxon>
        <taxon>Equus</taxon>
    </lineage>
</organism>
<protein>
    <submittedName>
        <fullName evidence="2">Interleukin 32</fullName>
    </submittedName>
</protein>
<evidence type="ECO:0000313" key="2">
    <source>
        <dbReference type="Ensembl" id="ENSEASP00005042193.1"/>
    </source>
</evidence>